<feature type="non-terminal residue" evidence="6">
    <location>
        <position position="267"/>
    </location>
</feature>
<accession>X0UZ62</accession>
<dbReference type="InterPro" id="IPR050572">
    <property type="entry name" value="Fe-S_Ferredoxin"/>
</dbReference>
<keyword evidence="3" id="KW-0408">Iron</keyword>
<dbReference type="PANTHER" id="PTHR43687">
    <property type="entry name" value="ADENYLYLSULFATE REDUCTASE, BETA SUBUNIT"/>
    <property type="match status" value="1"/>
</dbReference>
<dbReference type="EMBL" id="BARS01024717">
    <property type="protein sequence ID" value="GAG11115.1"/>
    <property type="molecule type" value="Genomic_DNA"/>
</dbReference>
<dbReference type="SUPFAM" id="SSF54862">
    <property type="entry name" value="4Fe-4S ferredoxins"/>
    <property type="match status" value="1"/>
</dbReference>
<dbReference type="Pfam" id="PF04015">
    <property type="entry name" value="DUF362"/>
    <property type="match status" value="1"/>
</dbReference>
<dbReference type="GO" id="GO:0051539">
    <property type="term" value="F:4 iron, 4 sulfur cluster binding"/>
    <property type="evidence" value="ECO:0007669"/>
    <property type="project" value="UniProtKB-KW"/>
</dbReference>
<proteinExistence type="predicted"/>
<evidence type="ECO:0000256" key="4">
    <source>
        <dbReference type="ARBA" id="ARBA00023014"/>
    </source>
</evidence>
<sequence>EGKTVAIKMHVGEDIGFTTIPPLFVRILVQAVKDAGARYVKVIDDKVFEDDPDMGLARGYTKEVIGCPIVSCFGQGGKYHYREHIGFKELDFALFSGEAVDCDFFIDLAHVKGHGACGFGGALKNIAMGLVTRQTRQKIHHLEGGLTLDKNKCKYCLKCFEACPNDAIKKDDVKKEISFFFHHCTFCQHCLMICPEEAITMENRKFEDFSQGMAMVTAAFLKKFTPDNLFFINFLTDVTMYCDCWGFSSPSLVPDIGILAGGDIAAI</sequence>
<dbReference type="InterPro" id="IPR017896">
    <property type="entry name" value="4Fe4S_Fe-S-bd"/>
</dbReference>
<dbReference type="InterPro" id="IPR007160">
    <property type="entry name" value="DUF362"/>
</dbReference>
<keyword evidence="4" id="KW-0411">Iron-sulfur</keyword>
<feature type="domain" description="4Fe-4S ferredoxin-type" evidence="5">
    <location>
        <begin position="144"/>
        <end position="173"/>
    </location>
</feature>
<feature type="non-terminal residue" evidence="6">
    <location>
        <position position="1"/>
    </location>
</feature>
<keyword evidence="1" id="KW-0004">4Fe-4S</keyword>
<gene>
    <name evidence="6" type="ORF">S01H1_39195</name>
</gene>
<dbReference type="PROSITE" id="PS51379">
    <property type="entry name" value="4FE4S_FER_2"/>
    <property type="match status" value="2"/>
</dbReference>
<protein>
    <recommendedName>
        <fullName evidence="5">4Fe-4S ferredoxin-type domain-containing protein</fullName>
    </recommendedName>
</protein>
<evidence type="ECO:0000259" key="5">
    <source>
        <dbReference type="PROSITE" id="PS51379"/>
    </source>
</evidence>
<dbReference type="Pfam" id="PF12838">
    <property type="entry name" value="Fer4_7"/>
    <property type="match status" value="1"/>
</dbReference>
<evidence type="ECO:0000256" key="2">
    <source>
        <dbReference type="ARBA" id="ARBA00022723"/>
    </source>
</evidence>
<comment type="caution">
    <text evidence="6">The sequence shown here is derived from an EMBL/GenBank/DDBJ whole genome shotgun (WGS) entry which is preliminary data.</text>
</comment>
<feature type="domain" description="4Fe-4S ferredoxin-type" evidence="5">
    <location>
        <begin position="175"/>
        <end position="204"/>
    </location>
</feature>
<dbReference type="InterPro" id="IPR017900">
    <property type="entry name" value="4Fe4S_Fe_S_CS"/>
</dbReference>
<dbReference type="GO" id="GO:0046872">
    <property type="term" value="F:metal ion binding"/>
    <property type="evidence" value="ECO:0007669"/>
    <property type="project" value="UniProtKB-KW"/>
</dbReference>
<dbReference type="Gene3D" id="3.30.70.20">
    <property type="match status" value="1"/>
</dbReference>
<reference evidence="6" key="1">
    <citation type="journal article" date="2014" name="Front. Microbiol.">
        <title>High frequency of phylogenetically diverse reductive dehalogenase-homologous genes in deep subseafloor sedimentary metagenomes.</title>
        <authorList>
            <person name="Kawai M."/>
            <person name="Futagami T."/>
            <person name="Toyoda A."/>
            <person name="Takaki Y."/>
            <person name="Nishi S."/>
            <person name="Hori S."/>
            <person name="Arai W."/>
            <person name="Tsubouchi T."/>
            <person name="Morono Y."/>
            <person name="Uchiyama I."/>
            <person name="Ito T."/>
            <person name="Fujiyama A."/>
            <person name="Inagaki F."/>
            <person name="Takami H."/>
        </authorList>
    </citation>
    <scope>NUCLEOTIDE SEQUENCE</scope>
    <source>
        <strain evidence="6">Expedition CK06-06</strain>
    </source>
</reference>
<evidence type="ECO:0000256" key="1">
    <source>
        <dbReference type="ARBA" id="ARBA00022485"/>
    </source>
</evidence>
<organism evidence="6">
    <name type="scientific">marine sediment metagenome</name>
    <dbReference type="NCBI Taxonomy" id="412755"/>
    <lineage>
        <taxon>unclassified sequences</taxon>
        <taxon>metagenomes</taxon>
        <taxon>ecological metagenomes</taxon>
    </lineage>
</organism>
<evidence type="ECO:0000256" key="3">
    <source>
        <dbReference type="ARBA" id="ARBA00023004"/>
    </source>
</evidence>
<keyword evidence="2" id="KW-0479">Metal-binding</keyword>
<dbReference type="AlphaFoldDB" id="X0UZ62"/>
<dbReference type="PANTHER" id="PTHR43687:SF1">
    <property type="entry name" value="FERREDOXIN III"/>
    <property type="match status" value="1"/>
</dbReference>
<evidence type="ECO:0000313" key="6">
    <source>
        <dbReference type="EMBL" id="GAG11115.1"/>
    </source>
</evidence>
<dbReference type="PROSITE" id="PS00198">
    <property type="entry name" value="4FE4S_FER_1"/>
    <property type="match status" value="2"/>
</dbReference>
<name>X0UZ62_9ZZZZ</name>